<dbReference type="GO" id="GO:0005737">
    <property type="term" value="C:cytoplasm"/>
    <property type="evidence" value="ECO:0007669"/>
    <property type="project" value="UniProtKB-SubCell"/>
</dbReference>
<dbReference type="GeneID" id="109466006"/>
<dbReference type="Proteomes" id="UP000515135">
    <property type="component" value="Unplaced"/>
</dbReference>
<dbReference type="GO" id="GO:0044548">
    <property type="term" value="F:S100 protein binding"/>
    <property type="evidence" value="ECO:0007669"/>
    <property type="project" value="InterPro"/>
</dbReference>
<dbReference type="FunFam" id="2.60.40.790:FF:000006">
    <property type="entry name" value="calcyclin-binding protein-like"/>
    <property type="match status" value="1"/>
</dbReference>
<keyword evidence="5" id="KW-0597">Phosphoprotein</keyword>
<feature type="region of interest" description="Disordered" evidence="11">
    <location>
        <begin position="32"/>
        <end position="86"/>
    </location>
</feature>
<dbReference type="Pfam" id="PF02958">
    <property type="entry name" value="EcKL"/>
    <property type="match status" value="1"/>
</dbReference>
<evidence type="ECO:0000256" key="4">
    <source>
        <dbReference type="ARBA" id="ARBA00022490"/>
    </source>
</evidence>
<dbReference type="InterPro" id="IPR007699">
    <property type="entry name" value="SGS_dom"/>
</dbReference>
<feature type="domain" description="SGS" evidence="12">
    <location>
        <begin position="161"/>
        <end position="258"/>
    </location>
</feature>
<dbReference type="PROSITE" id="PS51203">
    <property type="entry name" value="CS"/>
    <property type="match status" value="1"/>
</dbReference>
<dbReference type="GO" id="GO:0005634">
    <property type="term" value="C:nucleus"/>
    <property type="evidence" value="ECO:0007669"/>
    <property type="project" value="UniProtKB-SubCell"/>
</dbReference>
<dbReference type="GO" id="GO:0007507">
    <property type="term" value="P:heart development"/>
    <property type="evidence" value="ECO:0007669"/>
    <property type="project" value="TreeGrafter"/>
</dbReference>
<dbReference type="AlphaFoldDB" id="A0A6P4Y3V1"/>
<sequence length="626" mass="71138">MAGLQELRADLQEIERLLEQARRERVKKALTLEKGRIQTEITDSEAAAPAAQNGVEEQESSPDDAKPSVKRRAPPPPGQATMHKTKITSYGWDQSDKFVKIYISLNGVQALPKDNIEVNFGEKMVDFLVRDLGGKNHNLLINTLLLPITSVSYKVKRDMVTLLLRKKETRTWECLTSVEKKSKDKKAPKLNSTGDPGDSIMTMMRQMYEDGDDEMKRTIAKAWTESRDKQQASMGGMGGSVDGITKPWVLQVFNDIDPEVNITQVDITGPIGEGHGISSDLVALVATGNKNGEVERYSVVVKLTNFRWMEVVEHMSVEDYLVFDVAEVKFYSVAVPDFLSLLVERLEGKSKDGDFDKLWCIDAVPVSKCYFTASDHTSNMSVRVLENLKSQGYSINPYPQPLGLEEMKLAVGALAQVHGLSHLLELRSGSPLSDRYDWIVDIYTCKQQWYYKYYQEGLKNLASAFPDHEQLLACLRKVDGVAMVREAAESPARVKVLCHADCWNNNIMFKYEDGKPVDVKLVDWQLVAYRPPTFDLVVLFMYQTWDIFQNHRDAILEHYYQELQKTLGENKAAGLQLYTLEQLEADFRADFPFAVYERILYEKGLIPRQKQDLLLIIQQLKEWGVI</sequence>
<dbReference type="GO" id="GO:0015631">
    <property type="term" value="F:tubulin binding"/>
    <property type="evidence" value="ECO:0007669"/>
    <property type="project" value="InterPro"/>
</dbReference>
<evidence type="ECO:0000256" key="7">
    <source>
        <dbReference type="ARBA" id="ARBA00022990"/>
    </source>
</evidence>
<keyword evidence="14" id="KW-1185">Reference proteome</keyword>
<evidence type="ECO:0000256" key="3">
    <source>
        <dbReference type="ARBA" id="ARBA00015702"/>
    </source>
</evidence>
<dbReference type="SUPFAM" id="SSF56112">
    <property type="entry name" value="Protein kinase-like (PK-like)"/>
    <property type="match status" value="1"/>
</dbReference>
<reference evidence="15" key="1">
    <citation type="submission" date="2025-08" db="UniProtKB">
        <authorList>
            <consortium name="RefSeq"/>
        </authorList>
    </citation>
    <scope>IDENTIFICATION</scope>
    <source>
        <tissue evidence="15">Gonad</tissue>
    </source>
</reference>
<dbReference type="PROSITE" id="PS51048">
    <property type="entry name" value="SGS"/>
    <property type="match status" value="1"/>
</dbReference>
<dbReference type="OrthoDB" id="164025at2759"/>
<evidence type="ECO:0000256" key="10">
    <source>
        <dbReference type="SAM" id="Coils"/>
    </source>
</evidence>
<dbReference type="Gene3D" id="2.60.40.790">
    <property type="match status" value="1"/>
</dbReference>
<dbReference type="PANTHER" id="PTHR13164">
    <property type="entry name" value="CALICYLIN BINDING PROTEIN"/>
    <property type="match status" value="1"/>
</dbReference>
<comment type="subcellular location">
    <subcellularLocation>
        <location evidence="2">Cytoplasm</location>
    </subcellularLocation>
    <subcellularLocation>
        <location evidence="1">Nucleus</location>
    </subcellularLocation>
</comment>
<dbReference type="Pfam" id="PF09032">
    <property type="entry name" value="Siah-Interact_N"/>
    <property type="match status" value="1"/>
</dbReference>
<dbReference type="InterPro" id="IPR011009">
    <property type="entry name" value="Kinase-like_dom_sf"/>
</dbReference>
<name>A0A6P4Y3V1_BRABE</name>
<dbReference type="InterPro" id="IPR015120">
    <property type="entry name" value="Siah-Interact_N"/>
</dbReference>
<evidence type="ECO:0000313" key="14">
    <source>
        <dbReference type="Proteomes" id="UP000515135"/>
    </source>
</evidence>
<dbReference type="SUPFAM" id="SSF140106">
    <property type="entry name" value="Calcyclin-binding protein-like"/>
    <property type="match status" value="1"/>
</dbReference>
<keyword evidence="6" id="KW-0833">Ubl conjugation pathway</keyword>
<evidence type="ECO:0000313" key="15">
    <source>
        <dbReference type="RefSeq" id="XP_019619083.1"/>
    </source>
</evidence>
<evidence type="ECO:0000256" key="9">
    <source>
        <dbReference type="ARBA" id="ARBA00025145"/>
    </source>
</evidence>
<dbReference type="KEGG" id="bbel:109466006"/>
<dbReference type="GO" id="GO:0031625">
    <property type="term" value="F:ubiquitin protein ligase binding"/>
    <property type="evidence" value="ECO:0007669"/>
    <property type="project" value="InterPro"/>
</dbReference>
<dbReference type="SMART" id="SM00587">
    <property type="entry name" value="CHK"/>
    <property type="match status" value="1"/>
</dbReference>
<dbReference type="Gene3D" id="4.10.860.10">
    <property type="entry name" value="UVR domain"/>
    <property type="match status" value="1"/>
</dbReference>
<evidence type="ECO:0000256" key="2">
    <source>
        <dbReference type="ARBA" id="ARBA00004496"/>
    </source>
</evidence>
<feature type="coiled-coil region" evidence="10">
    <location>
        <begin position="4"/>
        <end position="31"/>
    </location>
</feature>
<accession>A0A6P4Y3V1</accession>
<dbReference type="InterPro" id="IPR007052">
    <property type="entry name" value="CS_dom"/>
</dbReference>
<keyword evidence="8" id="KW-0539">Nucleus</keyword>
<dbReference type="InterPro" id="IPR037893">
    <property type="entry name" value="CS_CacyBP"/>
</dbReference>
<keyword evidence="10" id="KW-0175">Coiled coil</keyword>
<dbReference type="RefSeq" id="XP_019619083.1">
    <property type="nucleotide sequence ID" value="XM_019763524.1"/>
</dbReference>
<dbReference type="SUPFAM" id="SSF49764">
    <property type="entry name" value="HSP20-like chaperones"/>
    <property type="match status" value="1"/>
</dbReference>
<dbReference type="InterPro" id="IPR004119">
    <property type="entry name" value="EcKL"/>
</dbReference>
<evidence type="ECO:0000256" key="8">
    <source>
        <dbReference type="ARBA" id="ARBA00023242"/>
    </source>
</evidence>
<protein>
    <recommendedName>
        <fullName evidence="3">Calcyclin-binding protein</fullName>
    </recommendedName>
</protein>
<evidence type="ECO:0000259" key="13">
    <source>
        <dbReference type="PROSITE" id="PS51203"/>
    </source>
</evidence>
<dbReference type="InterPro" id="IPR052289">
    <property type="entry name" value="Calcyclin-binding_UBL-bridge"/>
</dbReference>
<proteinExistence type="predicted"/>
<dbReference type="Pfam" id="PF04969">
    <property type="entry name" value="CS"/>
    <property type="match status" value="1"/>
</dbReference>
<dbReference type="InterPro" id="IPR037201">
    <property type="entry name" value="CacyBP_N"/>
</dbReference>
<dbReference type="CDD" id="cd06468">
    <property type="entry name" value="p23_CacyBP"/>
    <property type="match status" value="1"/>
</dbReference>
<feature type="domain" description="CS" evidence="13">
    <location>
        <begin position="85"/>
        <end position="176"/>
    </location>
</feature>
<evidence type="ECO:0000256" key="1">
    <source>
        <dbReference type="ARBA" id="ARBA00004123"/>
    </source>
</evidence>
<dbReference type="PANTHER" id="PTHR13164:SF3">
    <property type="entry name" value="CALCYCLIN-BINDING PROTEIN"/>
    <property type="match status" value="1"/>
</dbReference>
<evidence type="ECO:0000256" key="5">
    <source>
        <dbReference type="ARBA" id="ARBA00022553"/>
    </source>
</evidence>
<comment type="function">
    <text evidence="9">May be involved in calcium-dependent ubiquitination and subsequent proteasomal degradation of target proteins. Probably serves as a molecular bridge in ubiquitin E3 complexes. Participates in the ubiquitin-mediated degradation of beta-catenin (CTNNB1).</text>
</comment>
<dbReference type="InterPro" id="IPR015897">
    <property type="entry name" value="CHK_kinase-like"/>
</dbReference>
<dbReference type="Gene3D" id="3.90.1200.10">
    <property type="match status" value="1"/>
</dbReference>
<evidence type="ECO:0000256" key="6">
    <source>
        <dbReference type="ARBA" id="ARBA00022786"/>
    </source>
</evidence>
<evidence type="ECO:0000259" key="12">
    <source>
        <dbReference type="PROSITE" id="PS51048"/>
    </source>
</evidence>
<organism evidence="14 15">
    <name type="scientific">Branchiostoma belcheri</name>
    <name type="common">Amphioxus</name>
    <dbReference type="NCBI Taxonomy" id="7741"/>
    <lineage>
        <taxon>Eukaryota</taxon>
        <taxon>Metazoa</taxon>
        <taxon>Chordata</taxon>
        <taxon>Cephalochordata</taxon>
        <taxon>Leptocardii</taxon>
        <taxon>Amphioxiformes</taxon>
        <taxon>Branchiostomatidae</taxon>
        <taxon>Branchiostoma</taxon>
    </lineage>
</organism>
<keyword evidence="7" id="KW-0007">Acetylation</keyword>
<gene>
    <name evidence="15" type="primary">LOC109466006</name>
</gene>
<dbReference type="InterPro" id="IPR008978">
    <property type="entry name" value="HSP20-like_chaperone"/>
</dbReference>
<evidence type="ECO:0000256" key="11">
    <source>
        <dbReference type="SAM" id="MobiDB-lite"/>
    </source>
</evidence>
<keyword evidence="4" id="KW-0963">Cytoplasm</keyword>